<dbReference type="GO" id="GO:0003677">
    <property type="term" value="F:DNA binding"/>
    <property type="evidence" value="ECO:0007669"/>
    <property type="project" value="InterPro"/>
</dbReference>
<dbReference type="AlphaFoldDB" id="A0A318LX35"/>
<organism evidence="1 2">
    <name type="scientific">Prauserella flavalba</name>
    <dbReference type="NCBI Taxonomy" id="1477506"/>
    <lineage>
        <taxon>Bacteria</taxon>
        <taxon>Bacillati</taxon>
        <taxon>Actinomycetota</taxon>
        <taxon>Actinomycetes</taxon>
        <taxon>Pseudonocardiales</taxon>
        <taxon>Pseudonocardiaceae</taxon>
        <taxon>Prauserella</taxon>
    </lineage>
</organism>
<dbReference type="InterPro" id="IPR010982">
    <property type="entry name" value="Lambda_DNA-bd_dom_sf"/>
</dbReference>
<evidence type="ECO:0000313" key="2">
    <source>
        <dbReference type="Proteomes" id="UP000247892"/>
    </source>
</evidence>
<accession>A0A318LX35</accession>
<protein>
    <submittedName>
        <fullName evidence="1">Uncharacterized protein</fullName>
    </submittedName>
</protein>
<gene>
    <name evidence="1" type="ORF">BA062_38765</name>
</gene>
<proteinExistence type="predicted"/>
<dbReference type="OrthoDB" id="4219804at2"/>
<keyword evidence="2" id="KW-1185">Reference proteome</keyword>
<dbReference type="SUPFAM" id="SSF47413">
    <property type="entry name" value="lambda repressor-like DNA-binding domains"/>
    <property type="match status" value="1"/>
</dbReference>
<dbReference type="Proteomes" id="UP000247892">
    <property type="component" value="Unassembled WGS sequence"/>
</dbReference>
<sequence length="131" mass="15332">MNLARARMGKRWEEIADAAGISSALLRNIRKDRAPLTLDSKLAIERAYDWPDGTVDAILRNDVGVIRQLKEPPARRAAPADDDLYARVLRDEVEEAMMAIDEEPEEKRWRFIFARREREARKMKRRLRRTS</sequence>
<reference evidence="1 2" key="1">
    <citation type="submission" date="2016-07" db="EMBL/GenBank/DDBJ databases">
        <title>Draft genome sequence of Prauserella sp. YIM 121212, isolated from alkaline soil.</title>
        <authorList>
            <person name="Ruckert C."/>
            <person name="Albersmeier A."/>
            <person name="Jiang C.-L."/>
            <person name="Jiang Y."/>
            <person name="Kalinowski J."/>
            <person name="Schneider O."/>
            <person name="Winkler A."/>
            <person name="Zotchev S.B."/>
        </authorList>
    </citation>
    <scope>NUCLEOTIDE SEQUENCE [LARGE SCALE GENOMIC DNA]</scope>
    <source>
        <strain evidence="1 2">YIM 121212</strain>
    </source>
</reference>
<dbReference type="EMBL" id="MASU01000038">
    <property type="protein sequence ID" value="PXY16503.1"/>
    <property type="molecule type" value="Genomic_DNA"/>
</dbReference>
<evidence type="ECO:0000313" key="1">
    <source>
        <dbReference type="EMBL" id="PXY16503.1"/>
    </source>
</evidence>
<dbReference type="RefSeq" id="WP_110344216.1">
    <property type="nucleotide sequence ID" value="NZ_MASU01000038.1"/>
</dbReference>
<name>A0A318LX35_9PSEU</name>
<comment type="caution">
    <text evidence="1">The sequence shown here is derived from an EMBL/GenBank/DDBJ whole genome shotgun (WGS) entry which is preliminary data.</text>
</comment>